<reference evidence="1 2" key="1">
    <citation type="submission" date="2019-10" db="EMBL/GenBank/DDBJ databases">
        <title>Assembly and Annotation for the nematode Trichostrongylus colubriformis.</title>
        <authorList>
            <person name="Martin J."/>
        </authorList>
    </citation>
    <scope>NUCLEOTIDE SEQUENCE [LARGE SCALE GENOMIC DNA]</scope>
    <source>
        <strain evidence="1">G859</strain>
        <tissue evidence="1">Whole worm</tissue>
    </source>
</reference>
<keyword evidence="2" id="KW-1185">Reference proteome</keyword>
<sequence length="214" mass="24149">MFALVANGVHDLQPEATNKTGQLYVIHGVLANSMDIPLLSAITARKNAQTYEVLYGKMKEWTSNAGGYMDIRIVLDLEKAAINAAKKEHGAYDKCSTFLGYLHENWYTGLFENMWQKWDVTEFRTSNAAESFNWKLGVIIGVKYPRMADFIKTLQGCVITARVLINFVKTTTKKIRKEGQKTSRTHRKGNVALQISVKPGQSFFSNSTHHFVLP</sequence>
<gene>
    <name evidence="1" type="ORF">GCK32_014002</name>
</gene>
<evidence type="ECO:0008006" key="3">
    <source>
        <dbReference type="Google" id="ProtNLM"/>
    </source>
</evidence>
<evidence type="ECO:0000313" key="1">
    <source>
        <dbReference type="EMBL" id="KAK5982260.1"/>
    </source>
</evidence>
<dbReference type="AlphaFoldDB" id="A0AAN8FQL2"/>
<organism evidence="1 2">
    <name type="scientific">Trichostrongylus colubriformis</name>
    <name type="common">Black scour worm</name>
    <dbReference type="NCBI Taxonomy" id="6319"/>
    <lineage>
        <taxon>Eukaryota</taxon>
        <taxon>Metazoa</taxon>
        <taxon>Ecdysozoa</taxon>
        <taxon>Nematoda</taxon>
        <taxon>Chromadorea</taxon>
        <taxon>Rhabditida</taxon>
        <taxon>Rhabditina</taxon>
        <taxon>Rhabditomorpha</taxon>
        <taxon>Strongyloidea</taxon>
        <taxon>Trichostrongylidae</taxon>
        <taxon>Trichostrongylus</taxon>
    </lineage>
</organism>
<evidence type="ECO:0000313" key="2">
    <source>
        <dbReference type="Proteomes" id="UP001331761"/>
    </source>
</evidence>
<name>A0AAN8FQL2_TRICO</name>
<comment type="caution">
    <text evidence="1">The sequence shown here is derived from an EMBL/GenBank/DDBJ whole genome shotgun (WGS) entry which is preliminary data.</text>
</comment>
<proteinExistence type="predicted"/>
<dbReference type="Proteomes" id="UP001331761">
    <property type="component" value="Unassembled WGS sequence"/>
</dbReference>
<protein>
    <recommendedName>
        <fullName evidence="3">MULE transposase domain-containing protein</fullName>
    </recommendedName>
</protein>
<dbReference type="EMBL" id="WIXE01005351">
    <property type="protein sequence ID" value="KAK5982260.1"/>
    <property type="molecule type" value="Genomic_DNA"/>
</dbReference>
<accession>A0AAN8FQL2</accession>